<protein>
    <submittedName>
        <fullName evidence="4">Thiopurine S-methyltransferase</fullName>
    </submittedName>
</protein>
<dbReference type="InterPro" id="IPR029063">
    <property type="entry name" value="SAM-dependent_MTases_sf"/>
</dbReference>
<evidence type="ECO:0000256" key="1">
    <source>
        <dbReference type="ARBA" id="ARBA00022603"/>
    </source>
</evidence>
<dbReference type="AlphaFoldDB" id="D5EQF8"/>
<dbReference type="PROSITE" id="PS51585">
    <property type="entry name" value="SAM_MT_TPMT"/>
    <property type="match status" value="1"/>
</dbReference>
<dbReference type="SUPFAM" id="SSF53335">
    <property type="entry name" value="S-adenosyl-L-methionine-dependent methyltransferases"/>
    <property type="match status" value="1"/>
</dbReference>
<dbReference type="GO" id="GO:0008119">
    <property type="term" value="F:thiopurine S-methyltransferase activity"/>
    <property type="evidence" value="ECO:0007669"/>
    <property type="project" value="TreeGrafter"/>
</dbReference>
<sequence length="195" mass="21479">MSTNWNELYENQDTPWDKGEAAPPLREFLTRHWIGGHVLVPGCGAGHDVRLLAEQGATVLGFDLAPAAIALAESIEPVGGESYRCGDFLELAEDLIGQFDWVVEHTCLCALEPSMRQAYAQSVLQALKPGGTYLAVFYREIPDYDGDGPPHPIAEEAIESLFGGAFELLERFVPEQSYASRPYGSEEVCLFRKLC</sequence>
<dbReference type="PANTHER" id="PTHR10259">
    <property type="entry name" value="THIOPURINE S-METHYLTRANSFERASE"/>
    <property type="match status" value="1"/>
</dbReference>
<name>D5EQF8_CORAD</name>
<evidence type="ECO:0000256" key="3">
    <source>
        <dbReference type="ARBA" id="ARBA00022691"/>
    </source>
</evidence>
<evidence type="ECO:0000313" key="4">
    <source>
        <dbReference type="EMBL" id="ADE55772.1"/>
    </source>
</evidence>
<dbReference type="Proteomes" id="UP000000925">
    <property type="component" value="Chromosome"/>
</dbReference>
<dbReference type="InterPro" id="IPR008854">
    <property type="entry name" value="TPMT"/>
</dbReference>
<reference evidence="4 5" key="1">
    <citation type="journal article" date="2010" name="Stand. Genomic Sci.">
        <title>Complete genome sequence of Coraliomargarita akajimensis type strain (04OKA010-24).</title>
        <authorList>
            <person name="Mavromatis K."/>
            <person name="Abt B."/>
            <person name="Brambilla E."/>
            <person name="Lapidus A."/>
            <person name="Copeland A."/>
            <person name="Deshpande S."/>
            <person name="Nolan M."/>
            <person name="Lucas S."/>
            <person name="Tice H."/>
            <person name="Cheng J.F."/>
            <person name="Han C."/>
            <person name="Detter J.C."/>
            <person name="Woyke T."/>
            <person name="Goodwin L."/>
            <person name="Pitluck S."/>
            <person name="Held B."/>
            <person name="Brettin T."/>
            <person name="Tapia R."/>
            <person name="Ivanova N."/>
            <person name="Mikhailova N."/>
            <person name="Pati A."/>
            <person name="Liolios K."/>
            <person name="Chen A."/>
            <person name="Palaniappan K."/>
            <person name="Land M."/>
            <person name="Hauser L."/>
            <person name="Chang Y.J."/>
            <person name="Jeffries C.D."/>
            <person name="Rohde M."/>
            <person name="Goker M."/>
            <person name="Bristow J."/>
            <person name="Eisen J.A."/>
            <person name="Markowitz V."/>
            <person name="Hugenholtz P."/>
            <person name="Klenk H.P."/>
            <person name="Kyrpides N.C."/>
        </authorList>
    </citation>
    <scope>NUCLEOTIDE SEQUENCE [LARGE SCALE GENOMIC DNA]</scope>
    <source>
        <strain evidence="5">DSM 45221 / IAM 15411 / JCM 23193 / KCTC 12865</strain>
    </source>
</reference>
<keyword evidence="1 4" id="KW-0489">Methyltransferase</keyword>
<dbReference type="CDD" id="cd02440">
    <property type="entry name" value="AdoMet_MTases"/>
    <property type="match status" value="1"/>
</dbReference>
<dbReference type="GO" id="GO:0032259">
    <property type="term" value="P:methylation"/>
    <property type="evidence" value="ECO:0007669"/>
    <property type="project" value="UniProtKB-KW"/>
</dbReference>
<proteinExistence type="predicted"/>
<dbReference type="Pfam" id="PF05724">
    <property type="entry name" value="TPMT"/>
    <property type="match status" value="1"/>
</dbReference>
<keyword evidence="5" id="KW-1185">Reference proteome</keyword>
<dbReference type="PANTHER" id="PTHR10259:SF11">
    <property type="entry name" value="THIOPURINE S-METHYLTRANSFERASE"/>
    <property type="match status" value="1"/>
</dbReference>
<dbReference type="EMBL" id="CP001998">
    <property type="protein sequence ID" value="ADE55772.1"/>
    <property type="molecule type" value="Genomic_DNA"/>
</dbReference>
<evidence type="ECO:0000313" key="5">
    <source>
        <dbReference type="Proteomes" id="UP000000925"/>
    </source>
</evidence>
<keyword evidence="3" id="KW-0949">S-adenosyl-L-methionine</keyword>
<dbReference type="eggNOG" id="COG2227">
    <property type="taxonomic scope" value="Bacteria"/>
</dbReference>
<organism evidence="4 5">
    <name type="scientific">Coraliomargarita akajimensis (strain DSM 45221 / IAM 15411 / JCM 23193 / KCTC 12865 / 04OKA010-24)</name>
    <dbReference type="NCBI Taxonomy" id="583355"/>
    <lineage>
        <taxon>Bacteria</taxon>
        <taxon>Pseudomonadati</taxon>
        <taxon>Verrucomicrobiota</taxon>
        <taxon>Opitutia</taxon>
        <taxon>Puniceicoccales</taxon>
        <taxon>Coraliomargaritaceae</taxon>
        <taxon>Coraliomargarita</taxon>
    </lineage>
</organism>
<dbReference type="OrthoDB" id="189743at2"/>
<dbReference type="Gene3D" id="3.40.50.150">
    <property type="entry name" value="Vaccinia Virus protein VP39"/>
    <property type="match status" value="1"/>
</dbReference>
<gene>
    <name evidence="4" type="ordered locus">Caka_2757</name>
</gene>
<keyword evidence="2 4" id="KW-0808">Transferase</keyword>
<accession>D5EQF8</accession>
<dbReference type="STRING" id="583355.Caka_2757"/>
<dbReference type="HOGENOM" id="CLU_056435_1_2_0"/>
<dbReference type="KEGG" id="caa:Caka_2757"/>
<evidence type="ECO:0000256" key="2">
    <source>
        <dbReference type="ARBA" id="ARBA00022679"/>
    </source>
</evidence>
<dbReference type="RefSeq" id="WP_013044494.1">
    <property type="nucleotide sequence ID" value="NC_014008.1"/>
</dbReference>